<sequence length="140" mass="15942">MDKVETGEVTEESVSAIENAVADLFGFHGFKEYKLVKMTNWCDDVGFPNSSADNLDGLSERSVTLNNQLLKLLRNISTPKAVSNLKHDITFIQKMWFYLYGCLTTIIRMFHFEPFGPRDILYAALFGLLLIIVVFLLISR</sequence>
<dbReference type="AlphaFoldDB" id="A0AAE0S4V7"/>
<name>A0AAE0S4V7_9BIVA</name>
<gene>
    <name evidence="2" type="ORF">CHS0354_004303</name>
</gene>
<keyword evidence="3" id="KW-1185">Reference proteome</keyword>
<organism evidence="2 3">
    <name type="scientific">Potamilus streckersoni</name>
    <dbReference type="NCBI Taxonomy" id="2493646"/>
    <lineage>
        <taxon>Eukaryota</taxon>
        <taxon>Metazoa</taxon>
        <taxon>Spiralia</taxon>
        <taxon>Lophotrochozoa</taxon>
        <taxon>Mollusca</taxon>
        <taxon>Bivalvia</taxon>
        <taxon>Autobranchia</taxon>
        <taxon>Heteroconchia</taxon>
        <taxon>Palaeoheterodonta</taxon>
        <taxon>Unionida</taxon>
        <taxon>Unionoidea</taxon>
        <taxon>Unionidae</taxon>
        <taxon>Ambleminae</taxon>
        <taxon>Lampsilini</taxon>
        <taxon>Potamilus</taxon>
    </lineage>
</organism>
<reference evidence="2" key="1">
    <citation type="journal article" date="2021" name="Genome Biol. Evol.">
        <title>A High-Quality Reference Genome for a Parasitic Bivalve with Doubly Uniparental Inheritance (Bivalvia: Unionida).</title>
        <authorList>
            <person name="Smith C.H."/>
        </authorList>
    </citation>
    <scope>NUCLEOTIDE SEQUENCE</scope>
    <source>
        <strain evidence="2">CHS0354</strain>
    </source>
</reference>
<evidence type="ECO:0000256" key="1">
    <source>
        <dbReference type="SAM" id="Phobius"/>
    </source>
</evidence>
<evidence type="ECO:0000313" key="3">
    <source>
        <dbReference type="Proteomes" id="UP001195483"/>
    </source>
</evidence>
<evidence type="ECO:0000313" key="2">
    <source>
        <dbReference type="EMBL" id="KAK3585113.1"/>
    </source>
</evidence>
<protein>
    <submittedName>
        <fullName evidence="2">Uncharacterized protein</fullName>
    </submittedName>
</protein>
<feature type="transmembrane region" description="Helical" evidence="1">
    <location>
        <begin position="95"/>
        <end position="114"/>
    </location>
</feature>
<feature type="transmembrane region" description="Helical" evidence="1">
    <location>
        <begin position="120"/>
        <end position="138"/>
    </location>
</feature>
<accession>A0AAE0S4V7</accession>
<keyword evidence="1" id="KW-0812">Transmembrane</keyword>
<dbReference type="Proteomes" id="UP001195483">
    <property type="component" value="Unassembled WGS sequence"/>
</dbReference>
<reference evidence="2" key="2">
    <citation type="journal article" date="2021" name="Genome Biol. Evol.">
        <title>Developing a high-quality reference genome for a parasitic bivalve with doubly uniparental inheritance (Bivalvia: Unionida).</title>
        <authorList>
            <person name="Smith C.H."/>
        </authorList>
    </citation>
    <scope>NUCLEOTIDE SEQUENCE</scope>
    <source>
        <strain evidence="2">CHS0354</strain>
        <tissue evidence="2">Mantle</tissue>
    </source>
</reference>
<keyword evidence="1" id="KW-1133">Transmembrane helix</keyword>
<comment type="caution">
    <text evidence="2">The sequence shown here is derived from an EMBL/GenBank/DDBJ whole genome shotgun (WGS) entry which is preliminary data.</text>
</comment>
<proteinExistence type="predicted"/>
<reference evidence="2" key="3">
    <citation type="submission" date="2023-05" db="EMBL/GenBank/DDBJ databases">
        <authorList>
            <person name="Smith C.H."/>
        </authorList>
    </citation>
    <scope>NUCLEOTIDE SEQUENCE</scope>
    <source>
        <strain evidence="2">CHS0354</strain>
        <tissue evidence="2">Mantle</tissue>
    </source>
</reference>
<dbReference type="EMBL" id="JAEAOA010000324">
    <property type="protein sequence ID" value="KAK3585113.1"/>
    <property type="molecule type" value="Genomic_DNA"/>
</dbReference>
<keyword evidence="1" id="KW-0472">Membrane</keyword>